<dbReference type="Proteomes" id="UP000192936">
    <property type="component" value="Unassembled WGS sequence"/>
</dbReference>
<reference evidence="1 2" key="1">
    <citation type="submission" date="2017-04" db="EMBL/GenBank/DDBJ databases">
        <authorList>
            <person name="Afonso C.L."/>
            <person name="Miller P.J."/>
            <person name="Scott M.A."/>
            <person name="Spackman E."/>
            <person name="Goraichik I."/>
            <person name="Dimitrov K.M."/>
            <person name="Suarez D.L."/>
            <person name="Swayne D.E."/>
        </authorList>
    </citation>
    <scope>NUCLEOTIDE SEQUENCE [LARGE SCALE GENOMIC DNA]</scope>
    <source>
        <strain evidence="1 2">A2P</strain>
    </source>
</reference>
<organism evidence="1 2">
    <name type="scientific">Azospirillum oryzae</name>
    <dbReference type="NCBI Taxonomy" id="286727"/>
    <lineage>
        <taxon>Bacteria</taxon>
        <taxon>Pseudomonadati</taxon>
        <taxon>Pseudomonadota</taxon>
        <taxon>Alphaproteobacteria</taxon>
        <taxon>Rhodospirillales</taxon>
        <taxon>Azospirillaceae</taxon>
        <taxon>Azospirillum</taxon>
    </lineage>
</organism>
<dbReference type="EMBL" id="FXAK01000001">
    <property type="protein sequence ID" value="SMF21864.1"/>
    <property type="molecule type" value="Genomic_DNA"/>
</dbReference>
<dbReference type="Gene3D" id="3.30.300.220">
    <property type="match status" value="1"/>
</dbReference>
<sequence>MTECVLKQINGAIATLTLNRPEKLNALNYDVHRPATLGQFQG</sequence>
<evidence type="ECO:0008006" key="3">
    <source>
        <dbReference type="Google" id="ProtNLM"/>
    </source>
</evidence>
<dbReference type="STRING" id="286727.SAMN02982917_1006"/>
<dbReference type="AlphaFoldDB" id="A0A1X7DUH2"/>
<evidence type="ECO:0000313" key="1">
    <source>
        <dbReference type="EMBL" id="SMF21864.1"/>
    </source>
</evidence>
<protein>
    <recommendedName>
        <fullName evidence="3">Enoyl-CoA hydratase</fullName>
    </recommendedName>
</protein>
<gene>
    <name evidence="1" type="ORF">SAMN02982917_1006</name>
</gene>
<dbReference type="InterPro" id="IPR029045">
    <property type="entry name" value="ClpP/crotonase-like_dom_sf"/>
</dbReference>
<proteinExistence type="predicted"/>
<accession>A0A1X7DUH2</accession>
<name>A0A1X7DUH2_9PROT</name>
<evidence type="ECO:0000313" key="2">
    <source>
        <dbReference type="Proteomes" id="UP000192936"/>
    </source>
</evidence>
<dbReference type="SUPFAM" id="SSF52096">
    <property type="entry name" value="ClpP/crotonase"/>
    <property type="match status" value="1"/>
</dbReference>